<comment type="caution">
    <text evidence="2">The sequence shown here is derived from an EMBL/GenBank/DDBJ whole genome shotgun (WGS) entry which is preliminary data.</text>
</comment>
<proteinExistence type="predicted"/>
<dbReference type="RefSeq" id="WP_343941449.1">
    <property type="nucleotide sequence ID" value="NZ_BAAAHP010000069.1"/>
</dbReference>
<dbReference type="Proteomes" id="UP001499967">
    <property type="component" value="Unassembled WGS sequence"/>
</dbReference>
<accession>A0ABP4AB98</accession>
<gene>
    <name evidence="2" type="ORF">GCM10009559_24550</name>
</gene>
<evidence type="ECO:0000313" key="2">
    <source>
        <dbReference type="EMBL" id="GAA0934185.1"/>
    </source>
</evidence>
<evidence type="ECO:0000313" key="3">
    <source>
        <dbReference type="Proteomes" id="UP001499967"/>
    </source>
</evidence>
<feature type="domain" description="DUF6879" evidence="1">
    <location>
        <begin position="8"/>
        <end position="175"/>
    </location>
</feature>
<organism evidence="2 3">
    <name type="scientific">Pseudonocardia zijingensis</name>
    <dbReference type="NCBI Taxonomy" id="153376"/>
    <lineage>
        <taxon>Bacteria</taxon>
        <taxon>Bacillati</taxon>
        <taxon>Actinomycetota</taxon>
        <taxon>Actinomycetes</taxon>
        <taxon>Pseudonocardiales</taxon>
        <taxon>Pseudonocardiaceae</taxon>
        <taxon>Pseudonocardia</taxon>
    </lineage>
</organism>
<reference evidence="3" key="1">
    <citation type="journal article" date="2019" name="Int. J. Syst. Evol. Microbiol.">
        <title>The Global Catalogue of Microorganisms (GCM) 10K type strain sequencing project: providing services to taxonomists for standard genome sequencing and annotation.</title>
        <authorList>
            <consortium name="The Broad Institute Genomics Platform"/>
            <consortium name="The Broad Institute Genome Sequencing Center for Infectious Disease"/>
            <person name="Wu L."/>
            <person name="Ma J."/>
        </authorList>
    </citation>
    <scope>NUCLEOTIDE SEQUENCE [LARGE SCALE GENOMIC DNA]</scope>
    <source>
        <strain evidence="3">JCM 11117</strain>
    </source>
</reference>
<sequence>MTRLLRGEEFDAKFEQFRSSVFRLETLQVYRGSGEDDAIAAFTAGLAAPPADPVQDDWEAMIRAHVRAGRVMRRVHVVTEPVTDYMQFELTWAYAPNAAAGEDIRIVPVRGADWPAGLPRLDFWLFDDAELFVAHYAPDGTWLGVEPVDDPARVATARRWRDTALQLAMPWRDYIAEWPELAARIPAGIRG</sequence>
<protein>
    <recommendedName>
        <fullName evidence="1">DUF6879 domain-containing protein</fullName>
    </recommendedName>
</protein>
<evidence type="ECO:0000259" key="1">
    <source>
        <dbReference type="Pfam" id="PF21806"/>
    </source>
</evidence>
<name>A0ABP4AB98_9PSEU</name>
<dbReference type="Pfam" id="PF21806">
    <property type="entry name" value="DUF6879"/>
    <property type="match status" value="1"/>
</dbReference>
<dbReference type="EMBL" id="BAAAHP010000069">
    <property type="protein sequence ID" value="GAA0934185.1"/>
    <property type="molecule type" value="Genomic_DNA"/>
</dbReference>
<dbReference type="InterPro" id="IPR049244">
    <property type="entry name" value="DUF6879"/>
</dbReference>
<keyword evidence="3" id="KW-1185">Reference proteome</keyword>